<dbReference type="PANTHER" id="PTHR19372:SF7">
    <property type="entry name" value="SULFITE OXIDASE, MITOCHONDRIAL"/>
    <property type="match status" value="1"/>
</dbReference>
<dbReference type="PANTHER" id="PTHR19372">
    <property type="entry name" value="SULFITE REDUCTASE"/>
    <property type="match status" value="1"/>
</dbReference>
<dbReference type="AlphaFoldDB" id="A0A0K0D854"/>
<keyword evidence="6" id="KW-1185">Reference proteome</keyword>
<dbReference type="PROSITE" id="PS00191">
    <property type="entry name" value="CYTOCHROME_B5_1"/>
    <property type="match status" value="1"/>
</dbReference>
<protein>
    <submittedName>
        <fullName evidence="7">Cytochrome b5 heme-binding domain-containing protein</fullName>
    </submittedName>
</protein>
<dbReference type="Gene3D" id="3.90.420.10">
    <property type="entry name" value="Oxidoreductase, molybdopterin-binding domain"/>
    <property type="match status" value="1"/>
</dbReference>
<evidence type="ECO:0000256" key="4">
    <source>
        <dbReference type="RuleBase" id="RU362121"/>
    </source>
</evidence>
<evidence type="ECO:0000256" key="2">
    <source>
        <dbReference type="ARBA" id="ARBA00022723"/>
    </source>
</evidence>
<dbReference type="Gene3D" id="3.10.120.10">
    <property type="entry name" value="Cytochrome b5-like heme/steroid binding domain"/>
    <property type="match status" value="1"/>
</dbReference>
<reference evidence="7" key="2">
    <citation type="submission" date="2017-02" db="UniProtKB">
        <authorList>
            <consortium name="WormBaseParasite"/>
        </authorList>
    </citation>
    <scope>IDENTIFICATION</scope>
</reference>
<keyword evidence="3 4" id="KW-0408">Iron</keyword>
<comment type="similarity">
    <text evidence="4">Belongs to the cytochrome b5 family.</text>
</comment>
<dbReference type="InterPro" id="IPR008335">
    <property type="entry name" value="Mopterin_OxRdtase_euk"/>
</dbReference>
<proteinExistence type="inferred from homology"/>
<evidence type="ECO:0000259" key="5">
    <source>
        <dbReference type="PROSITE" id="PS50255"/>
    </source>
</evidence>
<feature type="domain" description="Cytochrome b5 heme-binding" evidence="5">
    <location>
        <begin position="1"/>
        <end position="58"/>
    </location>
</feature>
<dbReference type="GO" id="GO:0006790">
    <property type="term" value="P:sulfur compound metabolic process"/>
    <property type="evidence" value="ECO:0007669"/>
    <property type="project" value="TreeGrafter"/>
</dbReference>
<dbReference type="WBParaSite" id="ACAC_0000624901-mRNA-1">
    <property type="protein sequence ID" value="ACAC_0000624901-mRNA-1"/>
    <property type="gene ID" value="ACAC_0000624901"/>
</dbReference>
<dbReference type="GO" id="GO:0043546">
    <property type="term" value="F:molybdopterin cofactor binding"/>
    <property type="evidence" value="ECO:0007669"/>
    <property type="project" value="TreeGrafter"/>
</dbReference>
<dbReference type="FunFam" id="3.10.120.10:FF:000007">
    <property type="entry name" value="Sulfite oxidase, mitochondrial"/>
    <property type="match status" value="1"/>
</dbReference>
<dbReference type="STRING" id="6313.A0A0K0D854"/>
<dbReference type="PRINTS" id="PR00363">
    <property type="entry name" value="CYTOCHROMEB5"/>
</dbReference>
<evidence type="ECO:0000313" key="7">
    <source>
        <dbReference type="WBParaSite" id="ACAC_0000624901-mRNA-1"/>
    </source>
</evidence>
<dbReference type="InterPro" id="IPR036400">
    <property type="entry name" value="Cyt_B5-like_heme/steroid_sf"/>
</dbReference>
<dbReference type="InterPro" id="IPR001199">
    <property type="entry name" value="Cyt_B5-like_heme/steroid-bd"/>
</dbReference>
<reference evidence="6" key="1">
    <citation type="submission" date="2012-09" db="EMBL/GenBank/DDBJ databases">
        <authorList>
            <person name="Martin A.A."/>
        </authorList>
    </citation>
    <scope>NUCLEOTIDE SEQUENCE</scope>
</reference>
<dbReference type="SUPFAM" id="SSF56524">
    <property type="entry name" value="Oxidoreductase molybdopterin-binding domain"/>
    <property type="match status" value="1"/>
</dbReference>
<dbReference type="InterPro" id="IPR018506">
    <property type="entry name" value="Cyt_B5_heme-BS"/>
</dbReference>
<organism evidence="6 7">
    <name type="scientific">Angiostrongylus cantonensis</name>
    <name type="common">Rat lungworm</name>
    <dbReference type="NCBI Taxonomy" id="6313"/>
    <lineage>
        <taxon>Eukaryota</taxon>
        <taxon>Metazoa</taxon>
        <taxon>Ecdysozoa</taxon>
        <taxon>Nematoda</taxon>
        <taxon>Chromadorea</taxon>
        <taxon>Rhabditida</taxon>
        <taxon>Rhabditina</taxon>
        <taxon>Rhabditomorpha</taxon>
        <taxon>Strongyloidea</taxon>
        <taxon>Metastrongylidae</taxon>
        <taxon>Angiostrongylus</taxon>
    </lineage>
</organism>
<dbReference type="PROSITE" id="PS50255">
    <property type="entry name" value="CYTOCHROME_B5_2"/>
    <property type="match status" value="1"/>
</dbReference>
<accession>A0A0K0D854</accession>
<evidence type="ECO:0000256" key="1">
    <source>
        <dbReference type="ARBA" id="ARBA00022617"/>
    </source>
</evidence>
<dbReference type="GO" id="GO:0020037">
    <property type="term" value="F:heme binding"/>
    <property type="evidence" value="ECO:0007669"/>
    <property type="project" value="UniProtKB-UniRule"/>
</dbReference>
<dbReference type="PRINTS" id="PR00407">
    <property type="entry name" value="EUMOPTERIN"/>
</dbReference>
<keyword evidence="2 4" id="KW-0479">Metal-binding</keyword>
<evidence type="ECO:0000313" key="6">
    <source>
        <dbReference type="Proteomes" id="UP000035642"/>
    </source>
</evidence>
<dbReference type="InterPro" id="IPR036374">
    <property type="entry name" value="OxRdtase_Mopterin-bd_sf"/>
</dbReference>
<dbReference type="GO" id="GO:0008482">
    <property type="term" value="F:sulfite oxidase activity"/>
    <property type="evidence" value="ECO:0007669"/>
    <property type="project" value="TreeGrafter"/>
</dbReference>
<dbReference type="GO" id="GO:0046872">
    <property type="term" value="F:metal ion binding"/>
    <property type="evidence" value="ECO:0007669"/>
    <property type="project" value="UniProtKB-UniRule"/>
</dbReference>
<dbReference type="GO" id="GO:0005739">
    <property type="term" value="C:mitochondrion"/>
    <property type="evidence" value="ECO:0007669"/>
    <property type="project" value="TreeGrafter"/>
</dbReference>
<keyword evidence="1 4" id="KW-0349">Heme</keyword>
<name>A0A0K0D854_ANGCA</name>
<evidence type="ECO:0000256" key="3">
    <source>
        <dbReference type="ARBA" id="ARBA00023004"/>
    </source>
</evidence>
<dbReference type="Pfam" id="PF00173">
    <property type="entry name" value="Cyt-b5"/>
    <property type="match status" value="1"/>
</dbReference>
<sequence>MNELGVYDVTDFVASHPGGDKILLAAGGSVEPFWALYAQHKTKEVMEILEELRIGNLDPKEVETTKQMDVSDPFSTDPERHPALIVNQQRPFNAETPPVLIMDHFLTPNDLFFVRNHMPVPKVS</sequence>
<dbReference type="Proteomes" id="UP000035642">
    <property type="component" value="Unassembled WGS sequence"/>
</dbReference>
<dbReference type="SUPFAM" id="SSF55856">
    <property type="entry name" value="Cytochrome b5-like heme/steroid binding domain"/>
    <property type="match status" value="1"/>
</dbReference>